<sequence>MPQPGHHLPKLGLPFYCHYDDHVMLQVCMQVSIHTYVYGLTTTATVLYRITCNITVHRIIYTHTYMDKARGGKGAERRRGTSDWLVRVGPSESSYSNISLASGRKKVNVVWSAFLQTDSIVCTAKLQTKSTRWPHVANRESWVASSYLVAQLHNCSSPSWSKRRTTRSRF</sequence>
<proteinExistence type="predicted"/>
<protein>
    <submittedName>
        <fullName evidence="1">Uncharacterized protein</fullName>
    </submittedName>
</protein>
<comment type="caution">
    <text evidence="1">The sequence shown here is derived from an EMBL/GenBank/DDBJ whole genome shotgun (WGS) entry which is preliminary data.</text>
</comment>
<dbReference type="AlphaFoldDB" id="A0A426X3Z3"/>
<organism evidence="1 2">
    <name type="scientific">Ensete ventricosum</name>
    <name type="common">Abyssinian banana</name>
    <name type="synonym">Musa ensete</name>
    <dbReference type="NCBI Taxonomy" id="4639"/>
    <lineage>
        <taxon>Eukaryota</taxon>
        <taxon>Viridiplantae</taxon>
        <taxon>Streptophyta</taxon>
        <taxon>Embryophyta</taxon>
        <taxon>Tracheophyta</taxon>
        <taxon>Spermatophyta</taxon>
        <taxon>Magnoliopsida</taxon>
        <taxon>Liliopsida</taxon>
        <taxon>Zingiberales</taxon>
        <taxon>Musaceae</taxon>
        <taxon>Ensete</taxon>
    </lineage>
</organism>
<name>A0A426X3Z3_ENSVE</name>
<evidence type="ECO:0000313" key="1">
    <source>
        <dbReference type="EMBL" id="RRT34202.1"/>
    </source>
</evidence>
<evidence type="ECO:0000313" key="2">
    <source>
        <dbReference type="Proteomes" id="UP000287651"/>
    </source>
</evidence>
<reference evidence="1 2" key="1">
    <citation type="journal article" date="2014" name="Agronomy (Basel)">
        <title>A Draft Genome Sequence for Ensete ventricosum, the Drought-Tolerant Tree Against Hunger.</title>
        <authorList>
            <person name="Harrison J."/>
            <person name="Moore K.A."/>
            <person name="Paszkiewicz K."/>
            <person name="Jones T."/>
            <person name="Grant M."/>
            <person name="Ambacheew D."/>
            <person name="Muzemil S."/>
            <person name="Studholme D.J."/>
        </authorList>
    </citation>
    <scope>NUCLEOTIDE SEQUENCE [LARGE SCALE GENOMIC DNA]</scope>
</reference>
<accession>A0A426X3Z3</accession>
<gene>
    <name evidence="1" type="ORF">B296_00052028</name>
</gene>
<dbReference type="Proteomes" id="UP000287651">
    <property type="component" value="Unassembled WGS sequence"/>
</dbReference>
<dbReference type="EMBL" id="AMZH03027299">
    <property type="protein sequence ID" value="RRT34202.1"/>
    <property type="molecule type" value="Genomic_DNA"/>
</dbReference>